<accession>A0ABP1CFN0</accession>
<dbReference type="Gene3D" id="2.30.110.50">
    <property type="match status" value="1"/>
</dbReference>
<proteinExistence type="inferred from homology"/>
<gene>
    <name evidence="6" type="primary">vgrG1a</name>
    <name evidence="6" type="ORF">MECH1_V1_P0028</name>
</gene>
<evidence type="ECO:0000256" key="2">
    <source>
        <dbReference type="ARBA" id="ARBA00005558"/>
    </source>
</evidence>
<dbReference type="InterPro" id="IPR017847">
    <property type="entry name" value="T6SS_RhsGE_Vgr_subset"/>
</dbReference>
<keyword evidence="7" id="KW-1185">Reference proteome</keyword>
<dbReference type="Gene3D" id="3.55.50.10">
    <property type="entry name" value="Baseplate protein-like domains"/>
    <property type="match status" value="1"/>
</dbReference>
<dbReference type="NCBIfam" id="TIGR03361">
    <property type="entry name" value="VI_Rhs_Vgr"/>
    <property type="match status" value="1"/>
</dbReference>
<evidence type="ECO:0000313" key="6">
    <source>
        <dbReference type="EMBL" id="CAL1241960.1"/>
    </source>
</evidence>
<dbReference type="EMBL" id="OZ026885">
    <property type="protein sequence ID" value="CAL1241960.1"/>
    <property type="molecule type" value="Genomic_DNA"/>
</dbReference>
<feature type="domain" description="Gp5/Type VI secretion system Vgr C-terminal trimerisation" evidence="5">
    <location>
        <begin position="474"/>
        <end position="586"/>
    </location>
</feature>
<geneLocation type="plasmid" evidence="6 7">
    <name>2</name>
</geneLocation>
<evidence type="ECO:0000259" key="5">
    <source>
        <dbReference type="Pfam" id="PF22178"/>
    </source>
</evidence>
<dbReference type="RefSeq" id="WP_348760028.1">
    <property type="nucleotide sequence ID" value="NZ_OZ026885.1"/>
</dbReference>
<dbReference type="Proteomes" id="UP001497493">
    <property type="component" value="Plasmid 2"/>
</dbReference>
<dbReference type="InterPro" id="IPR054030">
    <property type="entry name" value="Gp5_Vgr_C"/>
</dbReference>
<dbReference type="Pfam" id="PF22178">
    <property type="entry name" value="Gp5_trimer_C"/>
    <property type="match status" value="1"/>
</dbReference>
<dbReference type="SUPFAM" id="SSF69279">
    <property type="entry name" value="Phage tail proteins"/>
    <property type="match status" value="2"/>
</dbReference>
<protein>
    <submittedName>
        <fullName evidence="6">Type VI secretion system spike protein VgrG1a</fullName>
    </submittedName>
</protein>
<sequence length="680" mass="75637">MLFSQDTRPVRVSSPLGPDVLLFHRLQGEERLGVPFRYTLDLLSSQGAIDGNRLLGERMTVALTLPDGNVRYFNGSVARFAQLGTTQGPDRTLVHYQAILHPWLWLLTQTANCRIFQHLDAPAIVAQVFRDHGFTDYEVRLSRTYPPREYCVQYRETDFQFVSRLLEEEGIYYFFEHAKDKHTLILADGPTAHKKLPGYETVPYFEPGNVAGRRRDHLYAWSLANEIQPGCCVLTDFDFTKPRADLRVKRAQPQSSARTQWEVFDYPGRYTLAEHGEHYARTRLEAFQAQSQQVQAEGNARGLACGALFALSDHPRSDQNRDYLIIAAAYRLQSNAYLSDARDGEEVHCALTALDSRQPYRPPRTTDKPCVRGPQTALVVGPQGEEIYTDRYGRVKVQFHWDREGQRNENSSCWVRVSHPWAGKGWGAVSIPRIGQEVIVDFLEGDPDQPIITGRVYNAESMPPFALPGGAVISGIKSNTHKGRGYNEISLDDTAGKEKVTIHAQYDMNTVVEHNQTNTVNNDFTEVIKNNASMEITQGTYRHDVKANTASYHVKGDLSENYDSNQTTTVGTNQVIHVGSNQTTTVGQVITVQSQSANIVIQAATSIELHVGASRIFLDSAGNISINGVNVAINGSESVSISGNAIRSNAKQEHEIKGAIVKSEGSATNTIKGAMVMLNP</sequence>
<keyword evidence="6" id="KW-0614">Plasmid</keyword>
<dbReference type="InterPro" id="IPR037026">
    <property type="entry name" value="Vgr_OB-fold_dom_sf"/>
</dbReference>
<comment type="subcellular location">
    <subcellularLocation>
        <location evidence="1">Secreted</location>
    </subcellularLocation>
</comment>
<dbReference type="PANTHER" id="PTHR32305:SF15">
    <property type="entry name" value="PROTEIN RHSA-RELATED"/>
    <property type="match status" value="1"/>
</dbReference>
<reference evidence="6 7" key="1">
    <citation type="submission" date="2024-04" db="EMBL/GenBank/DDBJ databases">
        <authorList>
            <person name="Cremers G."/>
        </authorList>
    </citation>
    <scope>NUCLEOTIDE SEQUENCE [LARGE SCALE GENOMIC DNA]</scope>
    <source>
        <strain evidence="6">MeCH1-AG</strain>
        <plasmid evidence="6 7">2</plasmid>
    </source>
</reference>
<dbReference type="SUPFAM" id="SSF69255">
    <property type="entry name" value="gp5 N-terminal domain-like"/>
    <property type="match status" value="1"/>
</dbReference>
<evidence type="ECO:0000256" key="1">
    <source>
        <dbReference type="ARBA" id="ARBA00004613"/>
    </source>
</evidence>
<comment type="similarity">
    <text evidence="2">Belongs to the VgrG protein family.</text>
</comment>
<dbReference type="InterPro" id="IPR050708">
    <property type="entry name" value="T6SS_VgrG/RHS"/>
</dbReference>
<name>A0ABP1CFN0_9GAMM</name>
<keyword evidence="3" id="KW-0964">Secreted</keyword>
<dbReference type="InterPro" id="IPR006531">
    <property type="entry name" value="Gp5/Vgr_OB"/>
</dbReference>
<organism evidence="6 7">
    <name type="scientific">Candidatus Methylocalor cossyra</name>
    <dbReference type="NCBI Taxonomy" id="3108543"/>
    <lineage>
        <taxon>Bacteria</taxon>
        <taxon>Pseudomonadati</taxon>
        <taxon>Pseudomonadota</taxon>
        <taxon>Gammaproteobacteria</taxon>
        <taxon>Methylococcales</taxon>
        <taxon>Methylococcaceae</taxon>
        <taxon>Candidatus Methylocalor</taxon>
    </lineage>
</organism>
<dbReference type="InterPro" id="IPR006533">
    <property type="entry name" value="T6SS_Vgr_RhsGE"/>
</dbReference>
<dbReference type="PANTHER" id="PTHR32305">
    <property type="match status" value="1"/>
</dbReference>
<feature type="domain" description="Gp5/Type VI secretion system Vgr protein OB-fold" evidence="4">
    <location>
        <begin position="389"/>
        <end position="457"/>
    </location>
</feature>
<evidence type="ECO:0000256" key="3">
    <source>
        <dbReference type="ARBA" id="ARBA00022525"/>
    </source>
</evidence>
<dbReference type="NCBIfam" id="TIGR01646">
    <property type="entry name" value="vgr_GE"/>
    <property type="match status" value="1"/>
</dbReference>
<dbReference type="Pfam" id="PF05954">
    <property type="entry name" value="Phage_GPD"/>
    <property type="match status" value="1"/>
</dbReference>
<dbReference type="Gene3D" id="2.40.50.230">
    <property type="entry name" value="Gp5 N-terminal domain"/>
    <property type="match status" value="1"/>
</dbReference>
<dbReference type="SUPFAM" id="SSF69349">
    <property type="entry name" value="Phage fibre proteins"/>
    <property type="match status" value="1"/>
</dbReference>
<evidence type="ECO:0000259" key="4">
    <source>
        <dbReference type="Pfam" id="PF04717"/>
    </source>
</evidence>
<dbReference type="Gene3D" id="4.10.220.110">
    <property type="match status" value="1"/>
</dbReference>
<evidence type="ECO:0000313" key="7">
    <source>
        <dbReference type="Proteomes" id="UP001497493"/>
    </source>
</evidence>
<dbReference type="Pfam" id="PF04717">
    <property type="entry name" value="Phage_base_V"/>
    <property type="match status" value="1"/>
</dbReference>